<dbReference type="InterPro" id="IPR036291">
    <property type="entry name" value="NAD(P)-bd_dom_sf"/>
</dbReference>
<dbReference type="SUPFAM" id="SSF51735">
    <property type="entry name" value="NAD(P)-binding Rossmann-fold domains"/>
    <property type="match status" value="1"/>
</dbReference>
<evidence type="ECO:0000259" key="1">
    <source>
        <dbReference type="Pfam" id="PF01370"/>
    </source>
</evidence>
<dbReference type="EMBL" id="SMRU01000038">
    <property type="protein sequence ID" value="TDF89763.1"/>
    <property type="molecule type" value="Genomic_DNA"/>
</dbReference>
<protein>
    <submittedName>
        <fullName evidence="2">NAD(P)-dependent oxidoreductase</fullName>
    </submittedName>
</protein>
<reference evidence="2 3" key="1">
    <citation type="submission" date="2019-03" db="EMBL/GenBank/DDBJ databases">
        <title>Whole genome sequence of Arthrobacter sp JH1-1.</title>
        <authorList>
            <person name="Trinh H.N."/>
        </authorList>
    </citation>
    <scope>NUCLEOTIDE SEQUENCE [LARGE SCALE GENOMIC DNA]</scope>
    <source>
        <strain evidence="2 3">JH1-1</strain>
    </source>
</reference>
<dbReference type="Pfam" id="PF01370">
    <property type="entry name" value="Epimerase"/>
    <property type="match status" value="1"/>
</dbReference>
<proteinExistence type="predicted"/>
<dbReference type="Proteomes" id="UP000295511">
    <property type="component" value="Unassembled WGS sequence"/>
</dbReference>
<evidence type="ECO:0000313" key="2">
    <source>
        <dbReference type="EMBL" id="TDF89763.1"/>
    </source>
</evidence>
<dbReference type="InterPro" id="IPR001509">
    <property type="entry name" value="Epimerase_deHydtase"/>
</dbReference>
<organism evidence="2 3">
    <name type="scientific">Arthrobacter terricola</name>
    <dbReference type="NCBI Taxonomy" id="2547396"/>
    <lineage>
        <taxon>Bacteria</taxon>
        <taxon>Bacillati</taxon>
        <taxon>Actinomycetota</taxon>
        <taxon>Actinomycetes</taxon>
        <taxon>Micrococcales</taxon>
        <taxon>Micrococcaceae</taxon>
        <taxon>Arthrobacter</taxon>
    </lineage>
</organism>
<keyword evidence="3" id="KW-1185">Reference proteome</keyword>
<dbReference type="PANTHER" id="PTHR43245:SF55">
    <property type="entry name" value="NAD(P)-BINDING DOMAIN-CONTAINING PROTEIN"/>
    <property type="match status" value="1"/>
</dbReference>
<comment type="caution">
    <text evidence="2">The sequence shown here is derived from an EMBL/GenBank/DDBJ whole genome shotgun (WGS) entry which is preliminary data.</text>
</comment>
<dbReference type="RefSeq" id="WP_133206528.1">
    <property type="nucleotide sequence ID" value="NZ_SMRU01000038.1"/>
</dbReference>
<dbReference type="OrthoDB" id="9795501at2"/>
<sequence length="284" mass="31728">MQRVAVTGATGKQGRAVVDLLTREGYDVMSLDVTPPRIRNEKFSKVDFTDYGQTLDALLGIDSRHSGFDALVHLAAVPGAGHLSDVETFHNNMTVTFNVFQAARRASIKNIVYASSETLLGLPFKTDPPYLPVDEEYASRPESIYSLVKHLEETMAIEMTRWDPALKIVGLRLSNVMDESDYQRFPSFDSDLSLRDWNLWAYIDHRDGAHAVLQALLWDAIGFDTFNIAADDSVMNRPSAELAAQRFPTVPLKHDLKGNDSLMSSGKAKRILGYAPQHSWRDVV</sequence>
<accession>A0A4R5K794</accession>
<dbReference type="Gene3D" id="3.40.50.720">
    <property type="entry name" value="NAD(P)-binding Rossmann-like Domain"/>
    <property type="match status" value="1"/>
</dbReference>
<evidence type="ECO:0000313" key="3">
    <source>
        <dbReference type="Proteomes" id="UP000295511"/>
    </source>
</evidence>
<name>A0A4R5K794_9MICC</name>
<dbReference type="PANTHER" id="PTHR43245">
    <property type="entry name" value="BIFUNCTIONAL POLYMYXIN RESISTANCE PROTEIN ARNA"/>
    <property type="match status" value="1"/>
</dbReference>
<feature type="domain" description="NAD-dependent epimerase/dehydratase" evidence="1">
    <location>
        <begin position="4"/>
        <end position="185"/>
    </location>
</feature>
<dbReference type="InterPro" id="IPR050177">
    <property type="entry name" value="Lipid_A_modif_metabolic_enz"/>
</dbReference>
<gene>
    <name evidence="2" type="ORF">E1809_22720</name>
</gene>
<dbReference type="AlphaFoldDB" id="A0A4R5K794"/>